<comment type="caution">
    <text evidence="7">The sequence shown here is derived from an EMBL/GenBank/DDBJ whole genome shotgun (WGS) entry which is preliminary data.</text>
</comment>
<dbReference type="Pfam" id="PF00990">
    <property type="entry name" value="GGDEF"/>
    <property type="match status" value="1"/>
</dbReference>
<keyword evidence="7" id="KW-0808">Transferase</keyword>
<dbReference type="Gene3D" id="3.30.70.270">
    <property type="match status" value="1"/>
</dbReference>
<dbReference type="SMART" id="SM00267">
    <property type="entry name" value="GGDEF"/>
    <property type="match status" value="1"/>
</dbReference>
<dbReference type="InterPro" id="IPR050469">
    <property type="entry name" value="Diguanylate_Cyclase"/>
</dbReference>
<dbReference type="GO" id="GO:0052621">
    <property type="term" value="F:diguanylate cyclase activity"/>
    <property type="evidence" value="ECO:0007669"/>
    <property type="project" value="UniProtKB-EC"/>
</dbReference>
<evidence type="ECO:0000256" key="1">
    <source>
        <dbReference type="ARBA" id="ARBA00012528"/>
    </source>
</evidence>
<evidence type="ECO:0000256" key="4">
    <source>
        <dbReference type="SAM" id="MobiDB-lite"/>
    </source>
</evidence>
<comment type="catalytic activity">
    <reaction evidence="2">
        <text>2 GTP = 3',3'-c-di-GMP + 2 diphosphate</text>
        <dbReference type="Rhea" id="RHEA:24898"/>
        <dbReference type="ChEBI" id="CHEBI:33019"/>
        <dbReference type="ChEBI" id="CHEBI:37565"/>
        <dbReference type="ChEBI" id="CHEBI:58805"/>
        <dbReference type="EC" id="2.7.7.65"/>
    </reaction>
</comment>
<dbReference type="SUPFAM" id="SSF48452">
    <property type="entry name" value="TPR-like"/>
    <property type="match status" value="1"/>
</dbReference>
<accession>A0ABU9CA54</accession>
<dbReference type="InterPro" id="IPR011990">
    <property type="entry name" value="TPR-like_helical_dom_sf"/>
</dbReference>
<dbReference type="EC" id="2.7.7.65" evidence="1"/>
<dbReference type="EMBL" id="JBBUTI010000007">
    <property type="protein sequence ID" value="MEK8047130.1"/>
    <property type="molecule type" value="Genomic_DNA"/>
</dbReference>
<name>A0ABU9CA54_9BURK</name>
<feature type="repeat" description="TPR" evidence="3">
    <location>
        <begin position="150"/>
        <end position="183"/>
    </location>
</feature>
<feature type="region of interest" description="Disordered" evidence="4">
    <location>
        <begin position="572"/>
        <end position="595"/>
    </location>
</feature>
<keyword evidence="3" id="KW-0802">TPR repeat</keyword>
<feature type="domain" description="GGDEF" evidence="6">
    <location>
        <begin position="446"/>
        <end position="576"/>
    </location>
</feature>
<keyword evidence="5" id="KW-0472">Membrane</keyword>
<keyword evidence="8" id="KW-1185">Reference proteome</keyword>
<proteinExistence type="predicted"/>
<reference evidence="7 8" key="1">
    <citation type="submission" date="2024-04" db="EMBL/GenBank/DDBJ databases">
        <title>Novel species of the genus Ideonella isolated from streams.</title>
        <authorList>
            <person name="Lu H."/>
        </authorList>
    </citation>
    <scope>NUCLEOTIDE SEQUENCE [LARGE SCALE GENOMIC DNA]</scope>
    <source>
        <strain evidence="7 8">LYT19W</strain>
    </source>
</reference>
<dbReference type="InterPro" id="IPR043128">
    <property type="entry name" value="Rev_trsase/Diguanyl_cyclase"/>
</dbReference>
<dbReference type="PANTHER" id="PTHR45138:SF9">
    <property type="entry name" value="DIGUANYLATE CYCLASE DGCM-RELATED"/>
    <property type="match status" value="1"/>
</dbReference>
<dbReference type="CDD" id="cd01949">
    <property type="entry name" value="GGDEF"/>
    <property type="match status" value="1"/>
</dbReference>
<dbReference type="Gene3D" id="1.25.40.10">
    <property type="entry name" value="Tetratricopeptide repeat domain"/>
    <property type="match status" value="1"/>
</dbReference>
<dbReference type="PROSITE" id="PS50005">
    <property type="entry name" value="TPR"/>
    <property type="match status" value="1"/>
</dbReference>
<dbReference type="NCBIfam" id="TIGR00254">
    <property type="entry name" value="GGDEF"/>
    <property type="match status" value="1"/>
</dbReference>
<evidence type="ECO:0000259" key="6">
    <source>
        <dbReference type="PROSITE" id="PS50887"/>
    </source>
</evidence>
<evidence type="ECO:0000313" key="8">
    <source>
        <dbReference type="Proteomes" id="UP001379945"/>
    </source>
</evidence>
<protein>
    <recommendedName>
        <fullName evidence="1">diguanylate cyclase</fullName>
        <ecNumber evidence="1">2.7.7.65</ecNumber>
    </recommendedName>
</protein>
<dbReference type="Proteomes" id="UP001379945">
    <property type="component" value="Unassembled WGS sequence"/>
</dbReference>
<organism evidence="7 8">
    <name type="scientific">Ideonella margarita</name>
    <dbReference type="NCBI Taxonomy" id="2984191"/>
    <lineage>
        <taxon>Bacteria</taxon>
        <taxon>Pseudomonadati</taxon>
        <taxon>Pseudomonadota</taxon>
        <taxon>Betaproteobacteria</taxon>
        <taxon>Burkholderiales</taxon>
        <taxon>Sphaerotilaceae</taxon>
        <taxon>Ideonella</taxon>
    </lineage>
</organism>
<feature type="transmembrane region" description="Helical" evidence="5">
    <location>
        <begin position="384"/>
        <end position="409"/>
    </location>
</feature>
<keyword evidence="5" id="KW-0812">Transmembrane</keyword>
<keyword evidence="7" id="KW-0548">Nucleotidyltransferase</keyword>
<evidence type="ECO:0000256" key="2">
    <source>
        <dbReference type="ARBA" id="ARBA00034247"/>
    </source>
</evidence>
<dbReference type="PROSITE" id="PS50887">
    <property type="entry name" value="GGDEF"/>
    <property type="match status" value="1"/>
</dbReference>
<dbReference type="Pfam" id="PF13424">
    <property type="entry name" value="TPR_12"/>
    <property type="match status" value="1"/>
</dbReference>
<dbReference type="SUPFAM" id="SSF55073">
    <property type="entry name" value="Nucleotide cyclase"/>
    <property type="match status" value="1"/>
</dbReference>
<dbReference type="SMART" id="SM00028">
    <property type="entry name" value="TPR"/>
    <property type="match status" value="4"/>
</dbReference>
<dbReference type="InterPro" id="IPR000160">
    <property type="entry name" value="GGDEF_dom"/>
</dbReference>
<dbReference type="InterPro" id="IPR019734">
    <property type="entry name" value="TPR_rpt"/>
</dbReference>
<gene>
    <name evidence="7" type="ORF">AACH00_12275</name>
</gene>
<dbReference type="InterPro" id="IPR029787">
    <property type="entry name" value="Nucleotide_cyclase"/>
</dbReference>
<evidence type="ECO:0000256" key="5">
    <source>
        <dbReference type="SAM" id="Phobius"/>
    </source>
</evidence>
<evidence type="ECO:0000313" key="7">
    <source>
        <dbReference type="EMBL" id="MEK8047130.1"/>
    </source>
</evidence>
<dbReference type="RefSeq" id="WP_341399426.1">
    <property type="nucleotide sequence ID" value="NZ_JBBUTI010000007.1"/>
</dbReference>
<dbReference type="PANTHER" id="PTHR45138">
    <property type="entry name" value="REGULATORY COMPONENTS OF SENSORY TRANSDUCTION SYSTEM"/>
    <property type="match status" value="1"/>
</dbReference>
<evidence type="ECO:0000256" key="3">
    <source>
        <dbReference type="PROSITE-ProRule" id="PRU00339"/>
    </source>
</evidence>
<sequence length="595" mass="65001">MDEALQRSLTSASAAVVDARRQARSPAAQVRAEQAASEQILLYGDLRDVSELLSRWDVQPELKNDPVLGVERKLLQAAKAAAEGQHFAAARLLLPLQKGLPAAADDVLRWRVKLVAATNASELGQSEEATRALTEAIQEAARMGWADREALAWVALGKLQELLRDYAEALRCHQQALKVVPAWAVQTKAYALLGEAQMRNALGQRKEALALLAQPEALFADSGHDKGTADLLLIKGYVLRMLDRHKEAIAPLNQAFEIRARLGRLADQVNSLTHLASVTRDMKDFEPATAYARRAVALAEATDNRFLLWDASYCLATSLSGLGQHAAAYDAMLKASRALKEASKFEQIHQSALIRERFETDRQTLENAHLQDRLAWEQGEQQRLSGLICAMAALLMLLVLSVAALVYLYRHTRRHARTDGLTGLYNRLHTLERCEAEVARAHRHALPLAVLMFDLDLFKRINDEHGHATGDRVLQEVARHVRGALRVADTAGRVGGEEFLLVLPHTGAQAAWQLAERLRVLLAAQVQVVPGWPVTASFGVALLQPGQGAAALMQQADQALYRAKARGRNRAEMAEGSLDGPALGAADGPLMPAGA</sequence>
<keyword evidence="5" id="KW-1133">Transmembrane helix</keyword>